<comment type="caution">
    <text evidence="6">The sequence shown here is derived from an EMBL/GenBank/DDBJ whole genome shotgun (WGS) entry which is preliminary data.</text>
</comment>
<keyword evidence="3" id="KW-0560">Oxidoreductase</keyword>
<dbReference type="GO" id="GO:0033554">
    <property type="term" value="P:cellular response to stress"/>
    <property type="evidence" value="ECO:0007669"/>
    <property type="project" value="TreeGrafter"/>
</dbReference>
<protein>
    <recommendedName>
        <fullName evidence="2">thioredoxin-dependent peroxiredoxin</fullName>
        <ecNumber evidence="2">1.11.1.24</ecNumber>
    </recommendedName>
</protein>
<dbReference type="AlphaFoldDB" id="A0AAN9VM24"/>
<dbReference type="GO" id="GO:0045454">
    <property type="term" value="P:cell redox homeostasis"/>
    <property type="evidence" value="ECO:0007669"/>
    <property type="project" value="TreeGrafter"/>
</dbReference>
<dbReference type="GO" id="GO:0042744">
    <property type="term" value="P:hydrogen peroxide catabolic process"/>
    <property type="evidence" value="ECO:0007669"/>
    <property type="project" value="TreeGrafter"/>
</dbReference>
<comment type="catalytic activity">
    <reaction evidence="4">
        <text>a hydroperoxide + [thioredoxin]-dithiol = an alcohol + [thioredoxin]-disulfide + H2O</text>
        <dbReference type="Rhea" id="RHEA:62620"/>
        <dbReference type="Rhea" id="RHEA-COMP:10698"/>
        <dbReference type="Rhea" id="RHEA-COMP:10700"/>
        <dbReference type="ChEBI" id="CHEBI:15377"/>
        <dbReference type="ChEBI" id="CHEBI:29950"/>
        <dbReference type="ChEBI" id="CHEBI:30879"/>
        <dbReference type="ChEBI" id="CHEBI:35924"/>
        <dbReference type="ChEBI" id="CHEBI:50058"/>
        <dbReference type="EC" id="1.11.1.24"/>
    </reaction>
</comment>
<dbReference type="GO" id="GO:0005829">
    <property type="term" value="C:cytosol"/>
    <property type="evidence" value="ECO:0007669"/>
    <property type="project" value="TreeGrafter"/>
</dbReference>
<accession>A0AAN9VM24</accession>
<organism evidence="6 7">
    <name type="scientific">Gryllus longicercus</name>
    <dbReference type="NCBI Taxonomy" id="2509291"/>
    <lineage>
        <taxon>Eukaryota</taxon>
        <taxon>Metazoa</taxon>
        <taxon>Ecdysozoa</taxon>
        <taxon>Arthropoda</taxon>
        <taxon>Hexapoda</taxon>
        <taxon>Insecta</taxon>
        <taxon>Pterygota</taxon>
        <taxon>Neoptera</taxon>
        <taxon>Polyneoptera</taxon>
        <taxon>Orthoptera</taxon>
        <taxon>Ensifera</taxon>
        <taxon>Gryllidea</taxon>
        <taxon>Grylloidea</taxon>
        <taxon>Gryllidae</taxon>
        <taxon>Gryllinae</taxon>
        <taxon>Gryllus</taxon>
    </lineage>
</organism>
<evidence type="ECO:0000259" key="5">
    <source>
        <dbReference type="Pfam" id="PF00578"/>
    </source>
</evidence>
<dbReference type="PANTHER" id="PTHR10681">
    <property type="entry name" value="THIOREDOXIN PEROXIDASE"/>
    <property type="match status" value="1"/>
</dbReference>
<dbReference type="InterPro" id="IPR000866">
    <property type="entry name" value="AhpC/TSA"/>
</dbReference>
<dbReference type="PANTHER" id="PTHR10681:SF128">
    <property type="entry name" value="THIOREDOXIN-DEPENDENT PEROXIDE REDUCTASE, MITOCHONDRIAL"/>
    <property type="match status" value="1"/>
</dbReference>
<evidence type="ECO:0000256" key="4">
    <source>
        <dbReference type="ARBA" id="ARBA00049091"/>
    </source>
</evidence>
<keyword evidence="7" id="KW-1185">Reference proteome</keyword>
<proteinExistence type="inferred from homology"/>
<feature type="domain" description="Alkyl hydroperoxide reductase subunit C/ Thiol specific antioxidant" evidence="5">
    <location>
        <begin position="3"/>
        <end position="88"/>
    </location>
</feature>
<dbReference type="EC" id="1.11.1.24" evidence="2"/>
<gene>
    <name evidence="6" type="ORF">R5R35_013043</name>
</gene>
<evidence type="ECO:0000256" key="1">
    <source>
        <dbReference type="ARBA" id="ARBA00009796"/>
    </source>
</evidence>
<evidence type="ECO:0000313" key="6">
    <source>
        <dbReference type="EMBL" id="KAK7793788.1"/>
    </source>
</evidence>
<dbReference type="Pfam" id="PF00578">
    <property type="entry name" value="AhpC-TSA"/>
    <property type="match status" value="1"/>
</dbReference>
<dbReference type="InterPro" id="IPR050217">
    <property type="entry name" value="Peroxiredoxin"/>
</dbReference>
<dbReference type="EMBL" id="JAZDUA010000361">
    <property type="protein sequence ID" value="KAK7793788.1"/>
    <property type="molecule type" value="Genomic_DNA"/>
</dbReference>
<dbReference type="SUPFAM" id="SSF52833">
    <property type="entry name" value="Thioredoxin-like"/>
    <property type="match status" value="1"/>
</dbReference>
<reference evidence="6 7" key="1">
    <citation type="submission" date="2024-03" db="EMBL/GenBank/DDBJ databases">
        <title>The genome assembly and annotation of the cricket Gryllus longicercus Weissman &amp; Gray.</title>
        <authorList>
            <person name="Szrajer S."/>
            <person name="Gray D."/>
            <person name="Ylla G."/>
        </authorList>
    </citation>
    <scope>NUCLEOTIDE SEQUENCE [LARGE SCALE GENOMIC DNA]</scope>
    <source>
        <strain evidence="6">DAG 2021-001</strain>
        <tissue evidence="6">Whole body minus gut</tissue>
    </source>
</reference>
<sequence>MNLLEFSEQLPTFQSYNCDVIVVSGNKNVFKSDWVETPHNEQGVSSLKFPILFDAMGTIHQAYGVVPGANTIECGGFFIIGPDQKLYHMSINDLAVQIKAGEALKILKALQESHTVFSLLQGAARFLLLSFQDQTRDCCVRGRFRAMRF</sequence>
<evidence type="ECO:0000256" key="3">
    <source>
        <dbReference type="ARBA" id="ARBA00023002"/>
    </source>
</evidence>
<evidence type="ECO:0000256" key="2">
    <source>
        <dbReference type="ARBA" id="ARBA00013017"/>
    </source>
</evidence>
<dbReference type="GO" id="GO:0006979">
    <property type="term" value="P:response to oxidative stress"/>
    <property type="evidence" value="ECO:0007669"/>
    <property type="project" value="TreeGrafter"/>
</dbReference>
<dbReference type="InterPro" id="IPR036249">
    <property type="entry name" value="Thioredoxin-like_sf"/>
</dbReference>
<dbReference type="Gene3D" id="3.40.30.10">
    <property type="entry name" value="Glutaredoxin"/>
    <property type="match status" value="1"/>
</dbReference>
<evidence type="ECO:0000313" key="7">
    <source>
        <dbReference type="Proteomes" id="UP001378592"/>
    </source>
</evidence>
<name>A0AAN9VM24_9ORTH</name>
<dbReference type="GO" id="GO:0008379">
    <property type="term" value="F:thioredoxin peroxidase activity"/>
    <property type="evidence" value="ECO:0007669"/>
    <property type="project" value="TreeGrafter"/>
</dbReference>
<dbReference type="Proteomes" id="UP001378592">
    <property type="component" value="Unassembled WGS sequence"/>
</dbReference>
<comment type="similarity">
    <text evidence="1">Belongs to the peroxiredoxin family. AhpC/Prx1 subfamily.</text>
</comment>